<evidence type="ECO:0000313" key="2">
    <source>
        <dbReference type="Proteomes" id="UP001163603"/>
    </source>
</evidence>
<evidence type="ECO:0000313" key="1">
    <source>
        <dbReference type="EMBL" id="KAJ0010839.1"/>
    </source>
</evidence>
<name>A0ACC0X818_9ROSI</name>
<reference evidence="2" key="1">
    <citation type="journal article" date="2023" name="G3 (Bethesda)">
        <title>Genome assembly and association tests identify interacting loci associated with vigor, precocity, and sex in interspecific pistachio rootstocks.</title>
        <authorList>
            <person name="Palmer W."/>
            <person name="Jacygrad E."/>
            <person name="Sagayaradj S."/>
            <person name="Cavanaugh K."/>
            <person name="Han R."/>
            <person name="Bertier L."/>
            <person name="Beede B."/>
            <person name="Kafkas S."/>
            <person name="Golino D."/>
            <person name="Preece J."/>
            <person name="Michelmore R."/>
        </authorList>
    </citation>
    <scope>NUCLEOTIDE SEQUENCE [LARGE SCALE GENOMIC DNA]</scope>
</reference>
<gene>
    <name evidence="1" type="ORF">Pint_33457</name>
</gene>
<organism evidence="1 2">
    <name type="scientific">Pistacia integerrima</name>
    <dbReference type="NCBI Taxonomy" id="434235"/>
    <lineage>
        <taxon>Eukaryota</taxon>
        <taxon>Viridiplantae</taxon>
        <taxon>Streptophyta</taxon>
        <taxon>Embryophyta</taxon>
        <taxon>Tracheophyta</taxon>
        <taxon>Spermatophyta</taxon>
        <taxon>Magnoliopsida</taxon>
        <taxon>eudicotyledons</taxon>
        <taxon>Gunneridae</taxon>
        <taxon>Pentapetalae</taxon>
        <taxon>rosids</taxon>
        <taxon>malvids</taxon>
        <taxon>Sapindales</taxon>
        <taxon>Anacardiaceae</taxon>
        <taxon>Pistacia</taxon>
    </lineage>
</organism>
<dbReference type="Proteomes" id="UP001163603">
    <property type="component" value="Chromosome 14"/>
</dbReference>
<accession>A0ACC0X818</accession>
<keyword evidence="2" id="KW-1185">Reference proteome</keyword>
<sequence length="238" mass="27063">MSLNDYLRKFEGVCDSLSSIGFPLDDKTKVFSLLNGLGARYEPFTTSMQKPPMPNYAEKNNFKSNNKGPRQSDNFSSKGKGFSPVNQATDRVTQRVLMKGLKQDNLYTVRASPVAFFSSGFQAIPRDIWHQRLRHPQAAVVAKLQISVSGTLGPFEKLHVDLRGPAPVTSINKFLYYAAIVDDFTKFIWLIPLKNKSDFFNQFILFEKYVSRQFEKTIKVVQTDGRGEFMSLSFINHL</sequence>
<protein>
    <submittedName>
        <fullName evidence="1">Uncharacterized protein</fullName>
    </submittedName>
</protein>
<comment type="caution">
    <text evidence="1">The sequence shown here is derived from an EMBL/GenBank/DDBJ whole genome shotgun (WGS) entry which is preliminary data.</text>
</comment>
<proteinExistence type="predicted"/>
<dbReference type="EMBL" id="CM047749">
    <property type="protein sequence ID" value="KAJ0010839.1"/>
    <property type="molecule type" value="Genomic_DNA"/>
</dbReference>